<accession>A0ABQ1W935</accession>
<dbReference type="SUPFAM" id="SSF52980">
    <property type="entry name" value="Restriction endonuclease-like"/>
    <property type="match status" value="1"/>
</dbReference>
<sequence length="197" mass="22606">MPTSMDTTMIITAGILALLLILLVARLISNRRRRIRREANPRKITLKDIDLMADGSEFELYLFRLFHELGYDEVYQTTGSRDFGADLVFRGRDGRRNVLQAKRYGQSNPVGLGAVQEIYASMRYYEAERAIVLTSGRYTEGSRTLAAVNEVKLLDREDLEDIIHLFKSRRYDEAVAIIEEPAESIESPWKPKFKKAT</sequence>
<dbReference type="InterPro" id="IPR007560">
    <property type="entry name" value="Restrct_endonuc_IV_Mrr"/>
</dbReference>
<dbReference type="InterPro" id="IPR011856">
    <property type="entry name" value="tRNA_endonuc-like_dom_sf"/>
</dbReference>
<keyword evidence="1" id="KW-0472">Membrane</keyword>
<keyword evidence="4" id="KW-1185">Reference proteome</keyword>
<dbReference type="EMBL" id="BMIW01000066">
    <property type="protein sequence ID" value="GGG20085.1"/>
    <property type="molecule type" value="Genomic_DNA"/>
</dbReference>
<comment type="caution">
    <text evidence="3">The sequence shown here is derived from an EMBL/GenBank/DDBJ whole genome shotgun (WGS) entry which is preliminary data.</text>
</comment>
<reference evidence="4" key="1">
    <citation type="journal article" date="2019" name="Int. J. Syst. Evol. Microbiol.">
        <title>The Global Catalogue of Microorganisms (GCM) 10K type strain sequencing project: providing services to taxonomists for standard genome sequencing and annotation.</title>
        <authorList>
            <consortium name="The Broad Institute Genomics Platform"/>
            <consortium name="The Broad Institute Genome Sequencing Center for Infectious Disease"/>
            <person name="Wu L."/>
            <person name="Ma J."/>
        </authorList>
    </citation>
    <scope>NUCLEOTIDE SEQUENCE [LARGE SCALE GENOMIC DNA]</scope>
    <source>
        <strain evidence="4">CGMCC 1.15420</strain>
    </source>
</reference>
<dbReference type="Proteomes" id="UP000608420">
    <property type="component" value="Unassembled WGS sequence"/>
</dbReference>
<dbReference type="InterPro" id="IPR052906">
    <property type="entry name" value="Type_IV_Methyl-Rstrct_Enzyme"/>
</dbReference>
<feature type="transmembrane region" description="Helical" evidence="1">
    <location>
        <begin position="6"/>
        <end position="28"/>
    </location>
</feature>
<evidence type="ECO:0000256" key="1">
    <source>
        <dbReference type="SAM" id="Phobius"/>
    </source>
</evidence>
<dbReference type="Pfam" id="PF04471">
    <property type="entry name" value="Mrr_cat"/>
    <property type="match status" value="1"/>
</dbReference>
<gene>
    <name evidence="3" type="ORF">GCM10010913_47850</name>
</gene>
<dbReference type="PANTHER" id="PTHR30015">
    <property type="entry name" value="MRR RESTRICTION SYSTEM PROTEIN"/>
    <property type="match status" value="1"/>
</dbReference>
<dbReference type="RefSeq" id="WP_120461658.1">
    <property type="nucleotide sequence ID" value="NZ_KZ987724.1"/>
</dbReference>
<evidence type="ECO:0000313" key="4">
    <source>
        <dbReference type="Proteomes" id="UP000608420"/>
    </source>
</evidence>
<name>A0ABQ1W935_9BACL</name>
<dbReference type="PANTHER" id="PTHR30015:SF6">
    <property type="entry name" value="SLL1429 PROTEIN"/>
    <property type="match status" value="1"/>
</dbReference>
<dbReference type="Gene3D" id="3.40.1350.10">
    <property type="match status" value="1"/>
</dbReference>
<organism evidence="3 4">
    <name type="scientific">Paenibacillus aceti</name>
    <dbReference type="NCBI Taxonomy" id="1820010"/>
    <lineage>
        <taxon>Bacteria</taxon>
        <taxon>Bacillati</taxon>
        <taxon>Bacillota</taxon>
        <taxon>Bacilli</taxon>
        <taxon>Bacillales</taxon>
        <taxon>Paenibacillaceae</taxon>
        <taxon>Paenibacillus</taxon>
    </lineage>
</organism>
<keyword evidence="1" id="KW-0812">Transmembrane</keyword>
<evidence type="ECO:0000313" key="3">
    <source>
        <dbReference type="EMBL" id="GGG20085.1"/>
    </source>
</evidence>
<dbReference type="InterPro" id="IPR011335">
    <property type="entry name" value="Restrct_endonuc-II-like"/>
</dbReference>
<evidence type="ECO:0000259" key="2">
    <source>
        <dbReference type="Pfam" id="PF04471"/>
    </source>
</evidence>
<feature type="domain" description="Restriction endonuclease type IV Mrr" evidence="2">
    <location>
        <begin position="54"/>
        <end position="162"/>
    </location>
</feature>
<protein>
    <recommendedName>
        <fullName evidence="2">Restriction endonuclease type IV Mrr domain-containing protein</fullName>
    </recommendedName>
</protein>
<proteinExistence type="predicted"/>
<keyword evidence="1" id="KW-1133">Transmembrane helix</keyword>